<name>A0AAW1TC39_9CHLO</name>
<keyword evidence="2" id="KW-1185">Reference proteome</keyword>
<evidence type="ECO:0000313" key="1">
    <source>
        <dbReference type="EMBL" id="KAK9866394.1"/>
    </source>
</evidence>
<organism evidence="1 2">
    <name type="scientific">Apatococcus fuscideae</name>
    <dbReference type="NCBI Taxonomy" id="2026836"/>
    <lineage>
        <taxon>Eukaryota</taxon>
        <taxon>Viridiplantae</taxon>
        <taxon>Chlorophyta</taxon>
        <taxon>core chlorophytes</taxon>
        <taxon>Trebouxiophyceae</taxon>
        <taxon>Chlorellales</taxon>
        <taxon>Chlorellaceae</taxon>
        <taxon>Apatococcus</taxon>
    </lineage>
</organism>
<dbReference type="EMBL" id="JALJOV010000165">
    <property type="protein sequence ID" value="KAK9866394.1"/>
    <property type="molecule type" value="Genomic_DNA"/>
</dbReference>
<sequence length="98" mass="10803">EDLADLRAEHVALSEQLKHSLQLKEPADQHVKQELSKQLTALSSQVVHLQNEARQPGVVVAAGAMEFMRISSKVGEAVGSVLDIFKQGMPFGRKDRNE</sequence>
<dbReference type="Proteomes" id="UP001485043">
    <property type="component" value="Unassembled WGS sequence"/>
</dbReference>
<gene>
    <name evidence="1" type="ORF">WJX84_006436</name>
</gene>
<accession>A0AAW1TC39</accession>
<evidence type="ECO:0000313" key="2">
    <source>
        <dbReference type="Proteomes" id="UP001485043"/>
    </source>
</evidence>
<protein>
    <submittedName>
        <fullName evidence="1">Uncharacterized protein</fullName>
    </submittedName>
</protein>
<reference evidence="1 2" key="1">
    <citation type="journal article" date="2024" name="Nat. Commun.">
        <title>Phylogenomics reveals the evolutionary origins of lichenization in chlorophyte algae.</title>
        <authorList>
            <person name="Puginier C."/>
            <person name="Libourel C."/>
            <person name="Otte J."/>
            <person name="Skaloud P."/>
            <person name="Haon M."/>
            <person name="Grisel S."/>
            <person name="Petersen M."/>
            <person name="Berrin J.G."/>
            <person name="Delaux P.M."/>
            <person name="Dal Grande F."/>
            <person name="Keller J."/>
        </authorList>
    </citation>
    <scope>NUCLEOTIDE SEQUENCE [LARGE SCALE GENOMIC DNA]</scope>
    <source>
        <strain evidence="1 2">SAG 2523</strain>
    </source>
</reference>
<dbReference type="AlphaFoldDB" id="A0AAW1TC39"/>
<proteinExistence type="predicted"/>
<feature type="non-terminal residue" evidence="1">
    <location>
        <position position="1"/>
    </location>
</feature>
<comment type="caution">
    <text evidence="1">The sequence shown here is derived from an EMBL/GenBank/DDBJ whole genome shotgun (WGS) entry which is preliminary data.</text>
</comment>